<feature type="transmembrane region" description="Helical" evidence="1">
    <location>
        <begin position="20"/>
        <end position="38"/>
    </location>
</feature>
<feature type="transmembrane region" description="Helical" evidence="1">
    <location>
        <begin position="109"/>
        <end position="127"/>
    </location>
</feature>
<organism evidence="3 4">
    <name type="scientific">Streptomyces brasiliensis</name>
    <dbReference type="NCBI Taxonomy" id="1954"/>
    <lineage>
        <taxon>Bacteria</taxon>
        <taxon>Bacillati</taxon>
        <taxon>Actinomycetota</taxon>
        <taxon>Actinomycetes</taxon>
        <taxon>Kitasatosporales</taxon>
        <taxon>Streptomycetaceae</taxon>
        <taxon>Streptomyces</taxon>
    </lineage>
</organism>
<evidence type="ECO:0000313" key="3">
    <source>
        <dbReference type="EMBL" id="GGJ16225.1"/>
    </source>
</evidence>
<proteinExistence type="predicted"/>
<evidence type="ECO:0000259" key="2">
    <source>
        <dbReference type="Pfam" id="PF14219"/>
    </source>
</evidence>
<keyword evidence="1" id="KW-0812">Transmembrane</keyword>
<dbReference type="EMBL" id="BMQA01000007">
    <property type="protein sequence ID" value="GGJ16225.1"/>
    <property type="molecule type" value="Genomic_DNA"/>
</dbReference>
<feature type="domain" description="DUF4328" evidence="2">
    <location>
        <begin position="80"/>
        <end position="208"/>
    </location>
</feature>
<keyword evidence="1" id="KW-0472">Membrane</keyword>
<dbReference type="Proteomes" id="UP000657574">
    <property type="component" value="Unassembled WGS sequence"/>
</dbReference>
<comment type="caution">
    <text evidence="3">The sequence shown here is derived from an EMBL/GenBank/DDBJ whole genome shotgun (WGS) entry which is preliminary data.</text>
</comment>
<sequence length="233" mass="25233">MNDHIARNVTLRPVASAARIAVVMLLLAGAVWVVRAVWEIRLAVAGEPASGPPDQGGGTYRPPTALEDSYDLVLSIGGGVVLLCAVAFLSWLWRVRDNARVLSGQKPKYLGFWVYLGWIVPIANLWVPRGLVVDVHRASDPERPAPLLLNVWWVLWLIGTFSGVGMIYEDGKDQVIARAYSDIGTLLASDAALIGAAVAGALMVRRVTEAQRRRAATWTPPAADVRASEPVRP</sequence>
<reference evidence="3" key="2">
    <citation type="submission" date="2020-09" db="EMBL/GenBank/DDBJ databases">
        <authorList>
            <person name="Sun Q."/>
            <person name="Ohkuma M."/>
        </authorList>
    </citation>
    <scope>NUCLEOTIDE SEQUENCE</scope>
    <source>
        <strain evidence="3">JCM 3086</strain>
    </source>
</reference>
<evidence type="ECO:0000256" key="1">
    <source>
        <dbReference type="SAM" id="Phobius"/>
    </source>
</evidence>
<evidence type="ECO:0000313" key="4">
    <source>
        <dbReference type="Proteomes" id="UP000657574"/>
    </source>
</evidence>
<name>A0A917NQN5_9ACTN</name>
<gene>
    <name evidence="3" type="ORF">GCM10010121_028660</name>
</gene>
<dbReference type="RefSeq" id="WP_229840314.1">
    <property type="nucleotide sequence ID" value="NZ_BMQA01000007.1"/>
</dbReference>
<feature type="transmembrane region" description="Helical" evidence="1">
    <location>
        <begin position="72"/>
        <end position="93"/>
    </location>
</feature>
<reference evidence="3" key="1">
    <citation type="journal article" date="2014" name="Int. J. Syst. Evol. Microbiol.">
        <title>Complete genome sequence of Corynebacterium casei LMG S-19264T (=DSM 44701T), isolated from a smear-ripened cheese.</title>
        <authorList>
            <consortium name="US DOE Joint Genome Institute (JGI-PGF)"/>
            <person name="Walter F."/>
            <person name="Albersmeier A."/>
            <person name="Kalinowski J."/>
            <person name="Ruckert C."/>
        </authorList>
    </citation>
    <scope>NUCLEOTIDE SEQUENCE</scope>
    <source>
        <strain evidence="3">JCM 3086</strain>
    </source>
</reference>
<feature type="transmembrane region" description="Helical" evidence="1">
    <location>
        <begin position="147"/>
        <end position="168"/>
    </location>
</feature>
<protein>
    <recommendedName>
        <fullName evidence="2">DUF4328 domain-containing protein</fullName>
    </recommendedName>
</protein>
<feature type="transmembrane region" description="Helical" evidence="1">
    <location>
        <begin position="180"/>
        <end position="204"/>
    </location>
</feature>
<keyword evidence="4" id="KW-1185">Reference proteome</keyword>
<dbReference type="AlphaFoldDB" id="A0A917NQN5"/>
<accession>A0A917NQN5</accession>
<keyword evidence="1" id="KW-1133">Transmembrane helix</keyword>
<dbReference type="InterPro" id="IPR025565">
    <property type="entry name" value="DUF4328"/>
</dbReference>
<dbReference type="Pfam" id="PF14219">
    <property type="entry name" value="DUF4328"/>
    <property type="match status" value="1"/>
</dbReference>